<dbReference type="GO" id="GO:0004022">
    <property type="term" value="F:alcohol dehydrogenase (NAD+) activity"/>
    <property type="evidence" value="ECO:0007669"/>
    <property type="project" value="TreeGrafter"/>
</dbReference>
<feature type="domain" description="Enoyl reductase (ER)" evidence="8">
    <location>
        <begin position="16"/>
        <end position="336"/>
    </location>
</feature>
<comment type="similarity">
    <text evidence="2 7">Belongs to the zinc-containing alcohol dehydrogenase family.</text>
</comment>
<sequence length="339" mass="35386">MGLPGTYKRAVFKAKGEPLILEEVELVPPGKGEVLVKVEACGVCYSDTIAQFDAMGGGLPLVPGHEIIGVVAAVGEGVTAWKAGDRVGGGWHGGHDGTCVACKRGLNQMCDAKAVNGITKDGGYAEYCRLRSEAVVRIPPHVDAAKCAPILCAGVTVFNSMRRLNVGPGEIVAVQGLGGLGHLAIQYARKFGWRVVAVSRGSSKEAFAKELGAHEYIDSSKVDPGEALKNLGGASLIVTTTPVAAAITPLMKGLGLLGKLLVLSVPGDLTINTGAMLGYGQSVHTWPSGQALDSEEAIAFTELEKINCMVETFPLAKANEAYNAMVKGTVRFRAVITME</sequence>
<dbReference type="GO" id="GO:0005737">
    <property type="term" value="C:cytoplasm"/>
    <property type="evidence" value="ECO:0007669"/>
    <property type="project" value="TreeGrafter"/>
</dbReference>
<evidence type="ECO:0000256" key="1">
    <source>
        <dbReference type="ARBA" id="ARBA00001947"/>
    </source>
</evidence>
<evidence type="ECO:0000313" key="10">
    <source>
        <dbReference type="Proteomes" id="UP001174694"/>
    </source>
</evidence>
<dbReference type="PANTHER" id="PTHR42940:SF7">
    <property type="entry name" value="ALCOHOL DEHYDROGENASE-LIKE N-TERMINAL DOMAIN-CONTAINING PROTEIN"/>
    <property type="match status" value="1"/>
</dbReference>
<accession>A0AA38SBA7</accession>
<dbReference type="SUPFAM" id="SSF50129">
    <property type="entry name" value="GroES-like"/>
    <property type="match status" value="1"/>
</dbReference>
<dbReference type="PANTHER" id="PTHR42940">
    <property type="entry name" value="ALCOHOL DEHYDROGENASE 1-RELATED"/>
    <property type="match status" value="1"/>
</dbReference>
<dbReference type="Proteomes" id="UP001174694">
    <property type="component" value="Unassembled WGS sequence"/>
</dbReference>
<dbReference type="EMBL" id="JANBVO010000002">
    <property type="protein sequence ID" value="KAJ9156466.1"/>
    <property type="molecule type" value="Genomic_DNA"/>
</dbReference>
<dbReference type="Pfam" id="PF00107">
    <property type="entry name" value="ADH_zinc_N"/>
    <property type="match status" value="1"/>
</dbReference>
<dbReference type="Gene3D" id="3.40.50.720">
    <property type="entry name" value="NAD(P)-binding Rossmann-like Domain"/>
    <property type="match status" value="1"/>
</dbReference>
<dbReference type="GO" id="GO:0008270">
    <property type="term" value="F:zinc ion binding"/>
    <property type="evidence" value="ECO:0007669"/>
    <property type="project" value="InterPro"/>
</dbReference>
<proteinExistence type="inferred from homology"/>
<gene>
    <name evidence="9" type="ORF">NKR23_g879</name>
</gene>
<dbReference type="SMART" id="SM00829">
    <property type="entry name" value="PKS_ER"/>
    <property type="match status" value="1"/>
</dbReference>
<dbReference type="PROSITE" id="PS00059">
    <property type="entry name" value="ADH_ZINC"/>
    <property type="match status" value="1"/>
</dbReference>
<dbReference type="Pfam" id="PF08240">
    <property type="entry name" value="ADH_N"/>
    <property type="match status" value="1"/>
</dbReference>
<name>A0AA38SBA7_9PEZI</name>
<dbReference type="FunFam" id="3.40.50.720:FF:000039">
    <property type="entry name" value="Alcohol dehydrogenase AdhP"/>
    <property type="match status" value="1"/>
</dbReference>
<evidence type="ECO:0000256" key="5">
    <source>
        <dbReference type="ARBA" id="ARBA00023002"/>
    </source>
</evidence>
<reference evidence="9" key="1">
    <citation type="submission" date="2022-07" db="EMBL/GenBank/DDBJ databases">
        <title>Fungi with potential for degradation of polypropylene.</title>
        <authorList>
            <person name="Gostincar C."/>
        </authorList>
    </citation>
    <scope>NUCLEOTIDE SEQUENCE</scope>
    <source>
        <strain evidence="9">EXF-13308</strain>
    </source>
</reference>
<protein>
    <submittedName>
        <fullName evidence="9">Polyketide synthase, enoylreductase domain</fullName>
    </submittedName>
</protein>
<organism evidence="9 10">
    <name type="scientific">Pleurostoma richardsiae</name>
    <dbReference type="NCBI Taxonomy" id="41990"/>
    <lineage>
        <taxon>Eukaryota</taxon>
        <taxon>Fungi</taxon>
        <taxon>Dikarya</taxon>
        <taxon>Ascomycota</taxon>
        <taxon>Pezizomycotina</taxon>
        <taxon>Sordariomycetes</taxon>
        <taxon>Sordariomycetidae</taxon>
        <taxon>Calosphaeriales</taxon>
        <taxon>Pleurostomataceae</taxon>
        <taxon>Pleurostoma</taxon>
    </lineage>
</organism>
<keyword evidence="6" id="KW-0520">NAD</keyword>
<evidence type="ECO:0000313" key="9">
    <source>
        <dbReference type="EMBL" id="KAJ9156466.1"/>
    </source>
</evidence>
<dbReference type="InterPro" id="IPR013149">
    <property type="entry name" value="ADH-like_C"/>
</dbReference>
<keyword evidence="10" id="KW-1185">Reference proteome</keyword>
<dbReference type="SUPFAM" id="SSF51735">
    <property type="entry name" value="NAD(P)-binding Rossmann-fold domains"/>
    <property type="match status" value="1"/>
</dbReference>
<evidence type="ECO:0000259" key="8">
    <source>
        <dbReference type="SMART" id="SM00829"/>
    </source>
</evidence>
<evidence type="ECO:0000256" key="7">
    <source>
        <dbReference type="RuleBase" id="RU361277"/>
    </source>
</evidence>
<evidence type="ECO:0000256" key="3">
    <source>
        <dbReference type="ARBA" id="ARBA00022723"/>
    </source>
</evidence>
<dbReference type="AlphaFoldDB" id="A0AA38SBA7"/>
<dbReference type="InterPro" id="IPR036291">
    <property type="entry name" value="NAD(P)-bd_dom_sf"/>
</dbReference>
<dbReference type="Gene3D" id="3.90.180.10">
    <property type="entry name" value="Medium-chain alcohol dehydrogenases, catalytic domain"/>
    <property type="match status" value="1"/>
</dbReference>
<evidence type="ECO:0000256" key="4">
    <source>
        <dbReference type="ARBA" id="ARBA00022833"/>
    </source>
</evidence>
<dbReference type="InterPro" id="IPR002328">
    <property type="entry name" value="ADH_Zn_CS"/>
</dbReference>
<dbReference type="InterPro" id="IPR020843">
    <property type="entry name" value="ER"/>
</dbReference>
<keyword evidence="4 7" id="KW-0862">Zinc</keyword>
<evidence type="ECO:0000256" key="2">
    <source>
        <dbReference type="ARBA" id="ARBA00008072"/>
    </source>
</evidence>
<keyword evidence="3 7" id="KW-0479">Metal-binding</keyword>
<keyword evidence="5" id="KW-0560">Oxidoreductase</keyword>
<evidence type="ECO:0000256" key="6">
    <source>
        <dbReference type="ARBA" id="ARBA00023027"/>
    </source>
</evidence>
<comment type="caution">
    <text evidence="9">The sequence shown here is derived from an EMBL/GenBank/DDBJ whole genome shotgun (WGS) entry which is preliminary data.</text>
</comment>
<dbReference type="InterPro" id="IPR011032">
    <property type="entry name" value="GroES-like_sf"/>
</dbReference>
<dbReference type="InterPro" id="IPR013154">
    <property type="entry name" value="ADH-like_N"/>
</dbReference>
<comment type="cofactor">
    <cofactor evidence="1 7">
        <name>Zn(2+)</name>
        <dbReference type="ChEBI" id="CHEBI:29105"/>
    </cofactor>
</comment>